<dbReference type="PANTHER" id="PTHR43372:SF4">
    <property type="entry name" value="FATTY-ACID AMIDE HYDROLASE 2"/>
    <property type="match status" value="1"/>
</dbReference>
<dbReference type="RefSeq" id="WP_160671313.1">
    <property type="nucleotide sequence ID" value="NZ_WTYN01000001.1"/>
</dbReference>
<dbReference type="InterPro" id="IPR052739">
    <property type="entry name" value="FAAH2"/>
</dbReference>
<dbReference type="PANTHER" id="PTHR43372">
    <property type="entry name" value="FATTY-ACID AMIDE HYDROLASE"/>
    <property type="match status" value="1"/>
</dbReference>
<dbReference type="InterPro" id="IPR023631">
    <property type="entry name" value="Amidase_dom"/>
</dbReference>
<dbReference type="InterPro" id="IPR036928">
    <property type="entry name" value="AS_sf"/>
</dbReference>
<evidence type="ECO:0000313" key="3">
    <source>
        <dbReference type="Proteomes" id="UP000445582"/>
    </source>
</evidence>
<name>A0A844YCV3_9SPHN</name>
<protein>
    <submittedName>
        <fullName evidence="2">Amidase</fullName>
    </submittedName>
</protein>
<dbReference type="SUPFAM" id="SSF75304">
    <property type="entry name" value="Amidase signature (AS) enzymes"/>
    <property type="match status" value="1"/>
</dbReference>
<organism evidence="2 3">
    <name type="scientific">Qipengyuania oceanensis</name>
    <dbReference type="NCBI Taxonomy" id="1463597"/>
    <lineage>
        <taxon>Bacteria</taxon>
        <taxon>Pseudomonadati</taxon>
        <taxon>Pseudomonadota</taxon>
        <taxon>Alphaproteobacteria</taxon>
        <taxon>Sphingomonadales</taxon>
        <taxon>Erythrobacteraceae</taxon>
        <taxon>Qipengyuania</taxon>
    </lineage>
</organism>
<keyword evidence="3" id="KW-1185">Reference proteome</keyword>
<dbReference type="Pfam" id="PF01425">
    <property type="entry name" value="Amidase"/>
    <property type="match status" value="2"/>
</dbReference>
<dbReference type="Proteomes" id="UP000445582">
    <property type="component" value="Unassembled WGS sequence"/>
</dbReference>
<comment type="caution">
    <text evidence="2">The sequence shown here is derived from an EMBL/GenBank/DDBJ whole genome shotgun (WGS) entry which is preliminary data.</text>
</comment>
<dbReference type="GO" id="GO:0012505">
    <property type="term" value="C:endomembrane system"/>
    <property type="evidence" value="ECO:0007669"/>
    <property type="project" value="TreeGrafter"/>
</dbReference>
<evidence type="ECO:0000259" key="1">
    <source>
        <dbReference type="Pfam" id="PF01425"/>
    </source>
</evidence>
<reference evidence="2 3" key="1">
    <citation type="submission" date="2019-12" db="EMBL/GenBank/DDBJ databases">
        <title>Genomic-based taxomic classification of the family Erythrobacteraceae.</title>
        <authorList>
            <person name="Xu L."/>
        </authorList>
    </citation>
    <scope>NUCLEOTIDE SEQUENCE [LARGE SCALE GENOMIC DNA]</scope>
    <source>
        <strain evidence="2 3">MCCC 1A09965</strain>
    </source>
</reference>
<dbReference type="AlphaFoldDB" id="A0A844YCV3"/>
<dbReference type="EMBL" id="WTYN01000001">
    <property type="protein sequence ID" value="MXO62011.1"/>
    <property type="molecule type" value="Genomic_DNA"/>
</dbReference>
<dbReference type="OrthoDB" id="7490557at2"/>
<gene>
    <name evidence="2" type="ORF">GRI48_03210</name>
</gene>
<feature type="domain" description="Amidase" evidence="1">
    <location>
        <begin position="325"/>
        <end position="431"/>
    </location>
</feature>
<dbReference type="Gene3D" id="3.90.1300.10">
    <property type="entry name" value="Amidase signature (AS) domain"/>
    <property type="match status" value="1"/>
</dbReference>
<sequence>MSYPKLTGEPGAIELAAQISAGELSPLEAVDAAIARIEAGDGEINAVVVRDFERARDTARSLDGKAAGKDQPLFGVPITVKESFDVAGLPTCWGHENFAGQIAAADSHVVSALKAAGVIIVGKTNVPVDLADWQSFNPVYGRTRNPHDPAMSAGGSSGGSAAAVAAGFVPCEYGTDIGGSVRVPAHFNGIWGHKTSWGLVSKAGHDHPITQGAGAHDGALSIAGPLARNPEDLDLLVRLTANLPIKQRSKPIRECRIFYLREHPVSPTDASVREPLDAAFAAFDKAGLRVDTDGVGLPDLVTQHADYLKMLNIAMARGEPGPGGERATATDWFELLDRQSRCESAWAEFFQDYDFVLAAPTPIVAFPHRDRQIFQENYTIDGVERPAAEGLAWAGLATFPNLPSTVLPVGASASGLPCGMQVMGPHWRDLDCIAAAKALGEILHH</sequence>
<accession>A0A844YCV3</accession>
<evidence type="ECO:0000313" key="2">
    <source>
        <dbReference type="EMBL" id="MXO62011.1"/>
    </source>
</evidence>
<proteinExistence type="predicted"/>
<feature type="domain" description="Amidase" evidence="1">
    <location>
        <begin position="28"/>
        <end position="289"/>
    </location>
</feature>